<gene>
    <name evidence="3" type="ORF">F0320_20420</name>
</gene>
<feature type="signal peptide" evidence="1">
    <location>
        <begin position="1"/>
        <end position="21"/>
    </location>
</feature>
<dbReference type="Proteomes" id="UP000323234">
    <property type="component" value="Chromosome"/>
</dbReference>
<dbReference type="PANTHER" id="PTHR33420:SF27">
    <property type="entry name" value="PROTEIN FIMG"/>
    <property type="match status" value="1"/>
</dbReference>
<dbReference type="Gene3D" id="2.60.40.1090">
    <property type="entry name" value="Fimbrial-type adhesion domain"/>
    <property type="match status" value="1"/>
</dbReference>
<dbReference type="GO" id="GO:0043709">
    <property type="term" value="P:cell adhesion involved in single-species biofilm formation"/>
    <property type="evidence" value="ECO:0007669"/>
    <property type="project" value="TreeGrafter"/>
</dbReference>
<feature type="domain" description="Fimbrial-type adhesion" evidence="2">
    <location>
        <begin position="29"/>
        <end position="169"/>
    </location>
</feature>
<dbReference type="EMBL" id="CP126604">
    <property type="protein sequence ID" value="XBN39615.1"/>
    <property type="molecule type" value="Genomic_DNA"/>
</dbReference>
<accession>A0AAU7J0Y2</accession>
<feature type="chain" id="PRO_5043783932" evidence="1">
    <location>
        <begin position="22"/>
        <end position="169"/>
    </location>
</feature>
<evidence type="ECO:0000313" key="3">
    <source>
        <dbReference type="EMBL" id="XBN39615.1"/>
    </source>
</evidence>
<evidence type="ECO:0000259" key="2">
    <source>
        <dbReference type="Pfam" id="PF00419"/>
    </source>
</evidence>
<dbReference type="InterPro" id="IPR050263">
    <property type="entry name" value="Bact_Fimbrial_Adh_Pro"/>
</dbReference>
<dbReference type="RefSeq" id="WP_185807264.1">
    <property type="nucleotide sequence ID" value="NZ_CP126604.1"/>
</dbReference>
<keyword evidence="4" id="KW-1185">Reference proteome</keyword>
<dbReference type="GO" id="GO:0009289">
    <property type="term" value="C:pilus"/>
    <property type="evidence" value="ECO:0007669"/>
    <property type="project" value="InterPro"/>
</dbReference>
<dbReference type="InterPro" id="IPR008966">
    <property type="entry name" value="Adhesion_dom_sf"/>
</dbReference>
<dbReference type="SUPFAM" id="SSF49401">
    <property type="entry name" value="Bacterial adhesins"/>
    <property type="match status" value="1"/>
</dbReference>
<sequence length="169" mass="18025">MKFIKLIVLFIIVTTVNFAIAGTTTATINILGRITAPPCTVDTDTINQTVFLGKTFVNELAAGSGSVWTPFTLTLSKCPVNWENATVTLTGNSASDNKYFANSGSAQGVVLQISDTGHTKSYGNGATITELIDVNRNVTFQLDARMFNPSGVVTAGDFNAVVEVDFTYQ</sequence>
<dbReference type="Pfam" id="PF00419">
    <property type="entry name" value="Fimbrial"/>
    <property type="match status" value="1"/>
</dbReference>
<dbReference type="KEGG" id="edy:F0320_20420"/>
<organism evidence="3 4">
    <name type="scientific">Enterobacter dykesii</name>
    <dbReference type="NCBI Taxonomy" id="2797506"/>
    <lineage>
        <taxon>Bacteria</taxon>
        <taxon>Pseudomonadati</taxon>
        <taxon>Pseudomonadota</taxon>
        <taxon>Gammaproteobacteria</taxon>
        <taxon>Enterobacterales</taxon>
        <taxon>Enterobacteriaceae</taxon>
        <taxon>Enterobacter</taxon>
    </lineage>
</organism>
<keyword evidence="1" id="KW-0732">Signal</keyword>
<name>A0AAU7J0Y2_9ENTR</name>
<reference evidence="3" key="1">
    <citation type="submission" date="2023-05" db="EMBL/GenBank/DDBJ databases">
        <title>Complete genome sequence data from fresh produce 2nd batch.</title>
        <authorList>
            <person name="Stein M."/>
            <person name="Cho G.-S."/>
            <person name="Brinks E."/>
            <person name="Franz C.M.A.P."/>
        </authorList>
    </citation>
    <scope>NUCLEOTIDE SEQUENCE [LARGE SCALE GENOMIC DNA]</scope>
    <source>
        <strain evidence="3">E1</strain>
    </source>
</reference>
<evidence type="ECO:0000256" key="1">
    <source>
        <dbReference type="SAM" id="SignalP"/>
    </source>
</evidence>
<dbReference type="AlphaFoldDB" id="A0AAU7J0Y2"/>
<proteinExistence type="predicted"/>
<evidence type="ECO:0000313" key="4">
    <source>
        <dbReference type="Proteomes" id="UP000323234"/>
    </source>
</evidence>
<protein>
    <submittedName>
        <fullName evidence="3">Fimbrial protein</fullName>
    </submittedName>
</protein>
<dbReference type="InterPro" id="IPR000259">
    <property type="entry name" value="Adhesion_dom_fimbrial"/>
</dbReference>
<dbReference type="PANTHER" id="PTHR33420">
    <property type="entry name" value="FIMBRIAL SUBUNIT ELFA-RELATED"/>
    <property type="match status" value="1"/>
</dbReference>
<dbReference type="InterPro" id="IPR036937">
    <property type="entry name" value="Adhesion_dom_fimbrial_sf"/>
</dbReference>